<protein>
    <submittedName>
        <fullName evidence="1">Uncharacterized protein</fullName>
    </submittedName>
</protein>
<organism evidence="1">
    <name type="scientific">bioreactor metagenome</name>
    <dbReference type="NCBI Taxonomy" id="1076179"/>
    <lineage>
        <taxon>unclassified sequences</taxon>
        <taxon>metagenomes</taxon>
        <taxon>ecological metagenomes</taxon>
    </lineage>
</organism>
<proteinExistence type="predicted"/>
<dbReference type="AlphaFoldDB" id="A0A645HJ09"/>
<name>A0A645HJ09_9ZZZZ</name>
<comment type="caution">
    <text evidence="1">The sequence shown here is derived from an EMBL/GenBank/DDBJ whole genome shotgun (WGS) entry which is preliminary data.</text>
</comment>
<evidence type="ECO:0000313" key="1">
    <source>
        <dbReference type="EMBL" id="MPN38392.1"/>
    </source>
</evidence>
<reference evidence="1" key="1">
    <citation type="submission" date="2019-08" db="EMBL/GenBank/DDBJ databases">
        <authorList>
            <person name="Kucharzyk K."/>
            <person name="Murdoch R.W."/>
            <person name="Higgins S."/>
            <person name="Loffler F."/>
        </authorList>
    </citation>
    <scope>NUCLEOTIDE SEQUENCE</scope>
</reference>
<accession>A0A645HJ09</accession>
<sequence length="144" mass="14880">MDATGGIHKRTGLPEPADQLLHRFDIPVLADGADQLHTVVPVGADLPAPLLPLAVQTAVAHDLPFAAGGIPCEIGVIEAALIFFCGAEIFGNDLGSAASGKPGHFNFNSEILTLYLHLLTSFTTSCAAGSGLFPETAPPALQRN</sequence>
<dbReference type="EMBL" id="VSSQ01093597">
    <property type="protein sequence ID" value="MPN38392.1"/>
    <property type="molecule type" value="Genomic_DNA"/>
</dbReference>
<gene>
    <name evidence="1" type="ORF">SDC9_185916</name>
</gene>